<gene>
    <name evidence="2" type="ORF">AB5J50_21310</name>
</gene>
<feature type="region of interest" description="Disordered" evidence="1">
    <location>
        <begin position="1"/>
        <end position="22"/>
    </location>
</feature>
<name>A0AB39SA29_9ACTN</name>
<dbReference type="RefSeq" id="WP_369260021.1">
    <property type="nucleotide sequence ID" value="NZ_CP163440.1"/>
</dbReference>
<protein>
    <submittedName>
        <fullName evidence="2">Uncharacterized protein</fullName>
    </submittedName>
</protein>
<accession>A0AB39SA29</accession>
<reference evidence="2" key="1">
    <citation type="submission" date="2024-07" db="EMBL/GenBank/DDBJ databases">
        <authorList>
            <person name="Yu S.T."/>
        </authorList>
    </citation>
    <scope>NUCLEOTIDE SEQUENCE</scope>
    <source>
        <strain evidence="2">R35</strain>
    </source>
</reference>
<dbReference type="EMBL" id="CP163440">
    <property type="protein sequence ID" value="XDQ63156.1"/>
    <property type="molecule type" value="Genomic_DNA"/>
</dbReference>
<sequence>MTTESEEKNGSQQRDSTPWRLPSDIWHPTVRRAWLEAAERAWSEGYAETFERGRLQRIVLKLLYWRGIEASPDVNARVFATTDLDRLRILRGRAFEVTDPADLFTPEQPE</sequence>
<evidence type="ECO:0000313" key="2">
    <source>
        <dbReference type="EMBL" id="XDQ63156.1"/>
    </source>
</evidence>
<evidence type="ECO:0000256" key="1">
    <source>
        <dbReference type="SAM" id="MobiDB-lite"/>
    </source>
</evidence>
<proteinExistence type="predicted"/>
<dbReference type="AlphaFoldDB" id="A0AB39SA29"/>
<organism evidence="2">
    <name type="scientific">Streptomyces sp. R35</name>
    <dbReference type="NCBI Taxonomy" id="3238630"/>
    <lineage>
        <taxon>Bacteria</taxon>
        <taxon>Bacillati</taxon>
        <taxon>Actinomycetota</taxon>
        <taxon>Actinomycetes</taxon>
        <taxon>Kitasatosporales</taxon>
        <taxon>Streptomycetaceae</taxon>
        <taxon>Streptomyces</taxon>
    </lineage>
</organism>